<dbReference type="GO" id="GO:0006310">
    <property type="term" value="P:DNA recombination"/>
    <property type="evidence" value="ECO:0007669"/>
    <property type="project" value="UniProtKB-KW"/>
</dbReference>
<dbReference type="InterPro" id="IPR011010">
    <property type="entry name" value="DNA_brk_join_enz"/>
</dbReference>
<keyword evidence="1" id="KW-0229">DNA integration</keyword>
<dbReference type="Gene3D" id="1.10.150.130">
    <property type="match status" value="1"/>
</dbReference>
<dbReference type="InterPro" id="IPR010998">
    <property type="entry name" value="Integrase_recombinase_N"/>
</dbReference>
<evidence type="ECO:0000259" key="6">
    <source>
        <dbReference type="PROSITE" id="PS51900"/>
    </source>
</evidence>
<evidence type="ECO:0000256" key="1">
    <source>
        <dbReference type="ARBA" id="ARBA00022908"/>
    </source>
</evidence>
<keyword evidence="8" id="KW-1185">Reference proteome</keyword>
<dbReference type="InterPro" id="IPR002104">
    <property type="entry name" value="Integrase_catalytic"/>
</dbReference>
<feature type="domain" description="Tyr recombinase" evidence="5">
    <location>
        <begin position="118"/>
        <end position="336"/>
    </location>
</feature>
<dbReference type="GO" id="GO:0003677">
    <property type="term" value="F:DNA binding"/>
    <property type="evidence" value="ECO:0007669"/>
    <property type="project" value="UniProtKB-UniRule"/>
</dbReference>
<proteinExistence type="predicted"/>
<organism evidence="7 8">
    <name type="scientific">Haloplanus ruber</name>
    <dbReference type="NCBI Taxonomy" id="869892"/>
    <lineage>
        <taxon>Archaea</taxon>
        <taxon>Methanobacteriati</taxon>
        <taxon>Methanobacteriota</taxon>
        <taxon>Stenosarchaea group</taxon>
        <taxon>Halobacteria</taxon>
        <taxon>Halobacteriales</taxon>
        <taxon>Haloferacaceae</taxon>
        <taxon>Haloplanus</taxon>
    </lineage>
</organism>
<dbReference type="AlphaFoldDB" id="A0ABD6D1X1"/>
<evidence type="ECO:0000259" key="5">
    <source>
        <dbReference type="PROSITE" id="PS51898"/>
    </source>
</evidence>
<evidence type="ECO:0000256" key="3">
    <source>
        <dbReference type="ARBA" id="ARBA00023172"/>
    </source>
</evidence>
<evidence type="ECO:0000256" key="4">
    <source>
        <dbReference type="PROSITE-ProRule" id="PRU01248"/>
    </source>
</evidence>
<dbReference type="InterPro" id="IPR044068">
    <property type="entry name" value="CB"/>
</dbReference>
<dbReference type="InterPro" id="IPR004107">
    <property type="entry name" value="Integrase_SAM-like_N"/>
</dbReference>
<sequence length="348" mass="39510">MSGSERTPPDLTPQEAVERWLDRQSMELAASSAGSYARRMEHFTEWCDDEDVEHIADLRPWDIGAYEDHRRAVVTPVSLNNELTTLRQLLDWAAGLGLIDEAVVEAVDPPRVDKAEQVSETLLEPDRGEALLAAFRSGDGLYTREHAWLELSWWTGARMGSIRGLDVDDVDLDDGYVQFRHRPDEETPLKNGYDGERIVGISETVADVLAEYLDRRPHTTDDYGRRPVFATGYGRIAGSTLRDTCYYATHPCRQGPCPHEKERLSCEHHSRTKGYGCPSARSPHEIRSGSITWQLHRGLSKDVVSDRVNATIEVIERHYDQARQIEEFERRRAAHLDKLGIDSSEENE</sequence>
<dbReference type="RefSeq" id="WP_256405413.1">
    <property type="nucleotide sequence ID" value="NZ_CP187151.1"/>
</dbReference>
<dbReference type="PANTHER" id="PTHR30349:SF41">
    <property type="entry name" value="INTEGRASE_RECOMBINASE PROTEIN MJ0367-RELATED"/>
    <property type="match status" value="1"/>
</dbReference>
<protein>
    <submittedName>
        <fullName evidence="7">Tyrosine-type recombinase/integrase</fullName>
    </submittedName>
</protein>
<keyword evidence="3" id="KW-0233">DNA recombination</keyword>
<keyword evidence="2 4" id="KW-0238">DNA-binding</keyword>
<dbReference type="Pfam" id="PF02899">
    <property type="entry name" value="Phage_int_SAM_1"/>
    <property type="match status" value="1"/>
</dbReference>
<dbReference type="PROSITE" id="PS51900">
    <property type="entry name" value="CB"/>
    <property type="match status" value="1"/>
</dbReference>
<name>A0ABD6D1X1_9EURY</name>
<gene>
    <name evidence="7" type="ORF">ACFSBJ_15805</name>
</gene>
<feature type="domain" description="Core-binding (CB)" evidence="6">
    <location>
        <begin position="11"/>
        <end position="94"/>
    </location>
</feature>
<dbReference type="Gene3D" id="1.10.443.10">
    <property type="entry name" value="Intergrase catalytic core"/>
    <property type="match status" value="1"/>
</dbReference>
<evidence type="ECO:0000313" key="8">
    <source>
        <dbReference type="Proteomes" id="UP001597075"/>
    </source>
</evidence>
<comment type="caution">
    <text evidence="7">The sequence shown here is derived from an EMBL/GenBank/DDBJ whole genome shotgun (WGS) entry which is preliminary data.</text>
</comment>
<dbReference type="InterPro" id="IPR050090">
    <property type="entry name" value="Tyrosine_recombinase_XerCD"/>
</dbReference>
<dbReference type="EMBL" id="JBHUDL010000010">
    <property type="protein sequence ID" value="MFD1635195.1"/>
    <property type="molecule type" value="Genomic_DNA"/>
</dbReference>
<evidence type="ECO:0000313" key="7">
    <source>
        <dbReference type="EMBL" id="MFD1635195.1"/>
    </source>
</evidence>
<dbReference type="Proteomes" id="UP001597075">
    <property type="component" value="Unassembled WGS sequence"/>
</dbReference>
<dbReference type="GO" id="GO:0015074">
    <property type="term" value="P:DNA integration"/>
    <property type="evidence" value="ECO:0007669"/>
    <property type="project" value="UniProtKB-KW"/>
</dbReference>
<dbReference type="SUPFAM" id="SSF56349">
    <property type="entry name" value="DNA breaking-rejoining enzymes"/>
    <property type="match status" value="1"/>
</dbReference>
<dbReference type="PANTHER" id="PTHR30349">
    <property type="entry name" value="PHAGE INTEGRASE-RELATED"/>
    <property type="match status" value="1"/>
</dbReference>
<dbReference type="InterPro" id="IPR013762">
    <property type="entry name" value="Integrase-like_cat_sf"/>
</dbReference>
<evidence type="ECO:0000256" key="2">
    <source>
        <dbReference type="ARBA" id="ARBA00023125"/>
    </source>
</evidence>
<reference evidence="7 8" key="1">
    <citation type="journal article" date="2019" name="Int. J. Syst. Evol. Microbiol.">
        <title>The Global Catalogue of Microorganisms (GCM) 10K type strain sequencing project: providing services to taxonomists for standard genome sequencing and annotation.</title>
        <authorList>
            <consortium name="The Broad Institute Genomics Platform"/>
            <consortium name="The Broad Institute Genome Sequencing Center for Infectious Disease"/>
            <person name="Wu L."/>
            <person name="Ma J."/>
        </authorList>
    </citation>
    <scope>NUCLEOTIDE SEQUENCE [LARGE SCALE GENOMIC DNA]</scope>
    <source>
        <strain evidence="7 8">CGMCC 1.10594</strain>
    </source>
</reference>
<dbReference type="Pfam" id="PF00589">
    <property type="entry name" value="Phage_integrase"/>
    <property type="match status" value="1"/>
</dbReference>
<dbReference type="PROSITE" id="PS51898">
    <property type="entry name" value="TYR_RECOMBINASE"/>
    <property type="match status" value="1"/>
</dbReference>
<accession>A0ABD6D1X1</accession>